<protein>
    <submittedName>
        <fullName evidence="1">Uncharacterized protein</fullName>
    </submittedName>
</protein>
<gene>
    <name evidence="1" type="ORF">g.2718</name>
</gene>
<accession>A0A1B6HZB3</accession>
<sequence length="198" mass="22207">MQFMGNGFLKAQGYSKAVMFDPTRPSESLSLLANAIFKRQFGLKVNSGVYIKPAVAYVQDVLRLGQSKGMSLSHLSSQDIENKLAETLNGEVLEPVLRVWRVYKFTLRAPHCDRNLVCELNRFPPGTEGPAGLKPGVTKLASLMASWFMSGHTGTAFWKLYNAAVEDHNCQVKYPADCTQFHEEDLRVTTAKYYHNEL</sequence>
<dbReference type="AlphaFoldDB" id="A0A1B6HZB3"/>
<proteinExistence type="predicted"/>
<reference evidence="1" key="1">
    <citation type="submission" date="2015-11" db="EMBL/GenBank/DDBJ databases">
        <title>De novo transcriptome assembly of four potential Pierce s Disease insect vectors from Arizona vineyards.</title>
        <authorList>
            <person name="Tassone E.E."/>
        </authorList>
    </citation>
    <scope>NUCLEOTIDE SEQUENCE</scope>
</reference>
<dbReference type="EMBL" id="GECU01027689">
    <property type="protein sequence ID" value="JAS80017.1"/>
    <property type="molecule type" value="Transcribed_RNA"/>
</dbReference>
<name>A0A1B6HZB3_9HEMI</name>
<organism evidence="1">
    <name type="scientific">Homalodisca liturata</name>
    <dbReference type="NCBI Taxonomy" id="320908"/>
    <lineage>
        <taxon>Eukaryota</taxon>
        <taxon>Metazoa</taxon>
        <taxon>Ecdysozoa</taxon>
        <taxon>Arthropoda</taxon>
        <taxon>Hexapoda</taxon>
        <taxon>Insecta</taxon>
        <taxon>Pterygota</taxon>
        <taxon>Neoptera</taxon>
        <taxon>Paraneoptera</taxon>
        <taxon>Hemiptera</taxon>
        <taxon>Auchenorrhyncha</taxon>
        <taxon>Membracoidea</taxon>
        <taxon>Cicadellidae</taxon>
        <taxon>Cicadellinae</taxon>
        <taxon>Proconiini</taxon>
        <taxon>Homalodisca</taxon>
    </lineage>
</organism>
<evidence type="ECO:0000313" key="1">
    <source>
        <dbReference type="EMBL" id="JAS80017.1"/>
    </source>
</evidence>